<proteinExistence type="inferred from homology"/>
<dbReference type="InterPro" id="IPR015865">
    <property type="entry name" value="Riboflavin_kinase_bac/euk"/>
</dbReference>
<evidence type="ECO:0000256" key="10">
    <source>
        <dbReference type="ARBA" id="ARBA00022827"/>
    </source>
</evidence>
<dbReference type="Pfam" id="PF01687">
    <property type="entry name" value="Flavokinase"/>
    <property type="match status" value="1"/>
</dbReference>
<dbReference type="InterPro" id="IPR015864">
    <property type="entry name" value="FAD_synthase"/>
</dbReference>
<dbReference type="GO" id="GO:0009398">
    <property type="term" value="P:FMN biosynthetic process"/>
    <property type="evidence" value="ECO:0007669"/>
    <property type="project" value="UniProtKB-UniRule"/>
</dbReference>
<evidence type="ECO:0000256" key="6">
    <source>
        <dbReference type="ARBA" id="ARBA00022679"/>
    </source>
</evidence>
<keyword evidence="11 15" id="KW-0067">ATP-binding</keyword>
<keyword evidence="10 15" id="KW-0274">FAD</keyword>
<organism evidence="17 18">
    <name type="scientific">Pseudohongiella spirulinae</name>
    <dbReference type="NCBI Taxonomy" id="1249552"/>
    <lineage>
        <taxon>Bacteria</taxon>
        <taxon>Pseudomonadati</taxon>
        <taxon>Pseudomonadota</taxon>
        <taxon>Gammaproteobacteria</taxon>
        <taxon>Pseudomonadales</taxon>
        <taxon>Pseudohongiellaceae</taxon>
        <taxon>Pseudohongiella</taxon>
    </lineage>
</organism>
<dbReference type="InterPro" id="IPR023468">
    <property type="entry name" value="Riboflavin_kinase"/>
</dbReference>
<dbReference type="STRING" id="1249552.PS2015_1054"/>
<dbReference type="EMBL" id="CP013189">
    <property type="protein sequence ID" value="ALO45719.1"/>
    <property type="molecule type" value="Genomic_DNA"/>
</dbReference>
<evidence type="ECO:0000256" key="13">
    <source>
        <dbReference type="ARBA" id="ARBA00047880"/>
    </source>
</evidence>
<dbReference type="SUPFAM" id="SSF82114">
    <property type="entry name" value="Riboflavin kinase-like"/>
    <property type="match status" value="1"/>
</dbReference>
<dbReference type="NCBIfam" id="NF004159">
    <property type="entry name" value="PRK05627.1-2"/>
    <property type="match status" value="1"/>
</dbReference>
<evidence type="ECO:0000256" key="9">
    <source>
        <dbReference type="ARBA" id="ARBA00022777"/>
    </source>
</evidence>
<keyword evidence="4 15" id="KW-0285">Flavoprotein</keyword>
<dbReference type="FunFam" id="3.40.50.620:FF:000021">
    <property type="entry name" value="Riboflavin biosynthesis protein"/>
    <property type="match status" value="1"/>
</dbReference>
<dbReference type="RefSeq" id="WP_156412665.1">
    <property type="nucleotide sequence ID" value="NZ_CP013189.1"/>
</dbReference>
<dbReference type="GO" id="GO:0009231">
    <property type="term" value="P:riboflavin biosynthetic process"/>
    <property type="evidence" value="ECO:0007669"/>
    <property type="project" value="InterPro"/>
</dbReference>
<keyword evidence="8 15" id="KW-0547">Nucleotide-binding</keyword>
<keyword evidence="6 15" id="KW-0808">Transferase</keyword>
<keyword evidence="7 15" id="KW-0548">Nucleotidyltransferase</keyword>
<evidence type="ECO:0000256" key="5">
    <source>
        <dbReference type="ARBA" id="ARBA00022643"/>
    </source>
</evidence>
<comment type="similarity">
    <text evidence="15">Belongs to the ribF family.</text>
</comment>
<evidence type="ECO:0000256" key="11">
    <source>
        <dbReference type="ARBA" id="ARBA00022840"/>
    </source>
</evidence>
<comment type="pathway">
    <text evidence="3 15">Cofactor biosynthesis; FMN biosynthesis; FMN from riboflavin (ATP route): step 1/1.</text>
</comment>
<evidence type="ECO:0000256" key="2">
    <source>
        <dbReference type="ARBA" id="ARBA00004726"/>
    </source>
</evidence>
<keyword evidence="5 15" id="KW-0288">FMN</keyword>
<dbReference type="PIRSF" id="PIRSF004491">
    <property type="entry name" value="FAD_Synth"/>
    <property type="match status" value="1"/>
</dbReference>
<evidence type="ECO:0000256" key="14">
    <source>
        <dbReference type="ARBA" id="ARBA00049494"/>
    </source>
</evidence>
<dbReference type="NCBIfam" id="TIGR00083">
    <property type="entry name" value="ribF"/>
    <property type="match status" value="1"/>
</dbReference>
<dbReference type="InterPro" id="IPR002606">
    <property type="entry name" value="Riboflavin_kinase_bac"/>
</dbReference>
<evidence type="ECO:0000313" key="18">
    <source>
        <dbReference type="Proteomes" id="UP000065641"/>
    </source>
</evidence>
<evidence type="ECO:0000259" key="16">
    <source>
        <dbReference type="SMART" id="SM00904"/>
    </source>
</evidence>
<dbReference type="GO" id="GO:0003919">
    <property type="term" value="F:FMN adenylyltransferase activity"/>
    <property type="evidence" value="ECO:0007669"/>
    <property type="project" value="UniProtKB-UniRule"/>
</dbReference>
<dbReference type="NCBIfam" id="NF004163">
    <property type="entry name" value="PRK05627.1-6"/>
    <property type="match status" value="1"/>
</dbReference>
<dbReference type="Gene3D" id="3.40.50.620">
    <property type="entry name" value="HUPs"/>
    <property type="match status" value="1"/>
</dbReference>
<dbReference type="PANTHER" id="PTHR22749:SF6">
    <property type="entry name" value="RIBOFLAVIN KINASE"/>
    <property type="match status" value="1"/>
</dbReference>
<name>A0A0S2KBL9_9GAMM</name>
<dbReference type="CDD" id="cd02064">
    <property type="entry name" value="FAD_synthetase_N"/>
    <property type="match status" value="1"/>
</dbReference>
<comment type="function">
    <text evidence="1">Catalyzes the phosphorylation of riboflavin to FMN followed by the adenylation of FMN to FAD.</text>
</comment>
<evidence type="ECO:0000256" key="8">
    <source>
        <dbReference type="ARBA" id="ARBA00022741"/>
    </source>
</evidence>
<dbReference type="KEGG" id="pspi:PS2015_1054"/>
<dbReference type="OrthoDB" id="9803667at2"/>
<dbReference type="Pfam" id="PF06574">
    <property type="entry name" value="FAD_syn"/>
    <property type="match status" value="1"/>
</dbReference>
<comment type="catalytic activity">
    <reaction evidence="14 15">
        <text>FMN + ATP + H(+) = FAD + diphosphate</text>
        <dbReference type="Rhea" id="RHEA:17237"/>
        <dbReference type="ChEBI" id="CHEBI:15378"/>
        <dbReference type="ChEBI" id="CHEBI:30616"/>
        <dbReference type="ChEBI" id="CHEBI:33019"/>
        <dbReference type="ChEBI" id="CHEBI:57692"/>
        <dbReference type="ChEBI" id="CHEBI:58210"/>
        <dbReference type="EC" id="2.7.7.2"/>
    </reaction>
</comment>
<dbReference type="UniPathway" id="UPA00277">
    <property type="reaction ID" value="UER00407"/>
</dbReference>
<dbReference type="PANTHER" id="PTHR22749">
    <property type="entry name" value="RIBOFLAVIN KINASE/FMN ADENYLYLTRANSFERASE"/>
    <property type="match status" value="1"/>
</dbReference>
<protein>
    <recommendedName>
        <fullName evidence="15">Riboflavin biosynthesis protein</fullName>
    </recommendedName>
    <domain>
        <recommendedName>
            <fullName evidence="15">Riboflavin kinase</fullName>
            <ecNumber evidence="15">2.7.1.26</ecNumber>
        </recommendedName>
        <alternativeName>
            <fullName evidence="15">Flavokinase</fullName>
        </alternativeName>
    </domain>
    <domain>
        <recommendedName>
            <fullName evidence="15">FMN adenylyltransferase</fullName>
            <ecNumber evidence="15">2.7.7.2</ecNumber>
        </recommendedName>
        <alternativeName>
            <fullName evidence="15">FAD pyrophosphorylase</fullName>
        </alternativeName>
        <alternativeName>
            <fullName evidence="15">FAD synthase</fullName>
        </alternativeName>
    </domain>
</protein>
<keyword evidence="9 15" id="KW-0418">Kinase</keyword>
<keyword evidence="12" id="KW-0511">Multifunctional enzyme</keyword>
<evidence type="ECO:0000256" key="1">
    <source>
        <dbReference type="ARBA" id="ARBA00002121"/>
    </source>
</evidence>
<dbReference type="GO" id="GO:0008531">
    <property type="term" value="F:riboflavin kinase activity"/>
    <property type="evidence" value="ECO:0007669"/>
    <property type="project" value="UniProtKB-UniRule"/>
</dbReference>
<dbReference type="NCBIfam" id="NF004160">
    <property type="entry name" value="PRK05627.1-3"/>
    <property type="match status" value="1"/>
</dbReference>
<evidence type="ECO:0000256" key="12">
    <source>
        <dbReference type="ARBA" id="ARBA00023268"/>
    </source>
</evidence>
<dbReference type="InterPro" id="IPR004821">
    <property type="entry name" value="Cyt_trans-like"/>
</dbReference>
<dbReference type="InterPro" id="IPR014729">
    <property type="entry name" value="Rossmann-like_a/b/a_fold"/>
</dbReference>
<accession>A0A0S2KBL9</accession>
<gene>
    <name evidence="17" type="ORF">PS2015_1054</name>
</gene>
<dbReference type="GO" id="GO:0005524">
    <property type="term" value="F:ATP binding"/>
    <property type="evidence" value="ECO:0007669"/>
    <property type="project" value="UniProtKB-UniRule"/>
</dbReference>
<dbReference type="InterPro" id="IPR023465">
    <property type="entry name" value="Riboflavin_kinase_dom_sf"/>
</dbReference>
<dbReference type="SMART" id="SM00904">
    <property type="entry name" value="Flavokinase"/>
    <property type="match status" value="1"/>
</dbReference>
<keyword evidence="18" id="KW-1185">Reference proteome</keyword>
<evidence type="ECO:0000256" key="4">
    <source>
        <dbReference type="ARBA" id="ARBA00022630"/>
    </source>
</evidence>
<dbReference type="SUPFAM" id="SSF52374">
    <property type="entry name" value="Nucleotidylyl transferase"/>
    <property type="match status" value="1"/>
</dbReference>
<reference evidence="17 18" key="1">
    <citation type="submission" date="2015-11" db="EMBL/GenBank/DDBJ databases">
        <authorList>
            <person name="Zhang Y."/>
            <person name="Guo Z."/>
        </authorList>
    </citation>
    <scope>NUCLEOTIDE SEQUENCE [LARGE SCALE GENOMIC DNA]</scope>
    <source>
        <strain evidence="17 18">KCTC 32221</strain>
    </source>
</reference>
<comment type="catalytic activity">
    <reaction evidence="13 15">
        <text>riboflavin + ATP = FMN + ADP + H(+)</text>
        <dbReference type="Rhea" id="RHEA:14357"/>
        <dbReference type="ChEBI" id="CHEBI:15378"/>
        <dbReference type="ChEBI" id="CHEBI:30616"/>
        <dbReference type="ChEBI" id="CHEBI:57986"/>
        <dbReference type="ChEBI" id="CHEBI:58210"/>
        <dbReference type="ChEBI" id="CHEBI:456216"/>
        <dbReference type="EC" id="2.7.1.26"/>
    </reaction>
</comment>
<comment type="pathway">
    <text evidence="2 15">Cofactor biosynthesis; FAD biosynthesis; FAD from FMN: step 1/1.</text>
</comment>
<evidence type="ECO:0000313" key="17">
    <source>
        <dbReference type="EMBL" id="ALO45719.1"/>
    </source>
</evidence>
<dbReference type="GO" id="GO:0006747">
    <property type="term" value="P:FAD biosynthetic process"/>
    <property type="evidence" value="ECO:0007669"/>
    <property type="project" value="UniProtKB-UniRule"/>
</dbReference>
<dbReference type="EC" id="2.7.7.2" evidence="15"/>
<dbReference type="NCBIfam" id="TIGR00125">
    <property type="entry name" value="cyt_tran_rel"/>
    <property type="match status" value="1"/>
</dbReference>
<dbReference type="EC" id="2.7.1.26" evidence="15"/>
<dbReference type="PATRIC" id="fig|1249552.3.peg.1061"/>
<evidence type="ECO:0000256" key="3">
    <source>
        <dbReference type="ARBA" id="ARBA00005201"/>
    </source>
</evidence>
<dbReference type="AlphaFoldDB" id="A0A0S2KBL9"/>
<evidence type="ECO:0000256" key="15">
    <source>
        <dbReference type="PIRNR" id="PIRNR004491"/>
    </source>
</evidence>
<sequence length="317" mass="35510">MNVIHSTAGFSERQLGCVATIGKFDGVHLGHQQIIRQLLAKAADLKVPSVVVVIEPHPEEFFASHPQDCPPRLSEAEEKIQLLSQLGVHTVFLLTFNEQLCRLSPQSYIEDILVKGLNVRSLIIGNDFRFGYQRAGDYRLLQEYGVRAGFDVIETESCICQGVRVSSTYIRECLAVADFDRVTAALGREYAIAGTVKKGRQLGRSLGFPTCNLALNRRNIPLHGVYACESRIVTTDGETIRAFGAANIGYRPTVDDNREAVLEVHLIDFDRDVYGAWMSVTFKSRVRAEQKFESLEALKSQIDIDIEQVRQFFNLNT</sequence>
<dbReference type="Proteomes" id="UP000065641">
    <property type="component" value="Chromosome"/>
</dbReference>
<dbReference type="Gene3D" id="2.40.30.30">
    <property type="entry name" value="Riboflavin kinase-like"/>
    <property type="match status" value="1"/>
</dbReference>
<dbReference type="NCBIfam" id="NF004162">
    <property type="entry name" value="PRK05627.1-5"/>
    <property type="match status" value="1"/>
</dbReference>
<dbReference type="UniPathway" id="UPA00276">
    <property type="reaction ID" value="UER00406"/>
</dbReference>
<evidence type="ECO:0000256" key="7">
    <source>
        <dbReference type="ARBA" id="ARBA00022695"/>
    </source>
</evidence>
<feature type="domain" description="Riboflavin kinase" evidence="16">
    <location>
        <begin position="185"/>
        <end position="314"/>
    </location>
</feature>